<comment type="caution">
    <text evidence="6">The sequence shown here is derived from an EMBL/GenBank/DDBJ whole genome shotgun (WGS) entry which is preliminary data.</text>
</comment>
<dbReference type="Pfam" id="PF00440">
    <property type="entry name" value="TetR_N"/>
    <property type="match status" value="1"/>
</dbReference>
<dbReference type="Gene3D" id="1.10.357.10">
    <property type="entry name" value="Tetracycline Repressor, domain 2"/>
    <property type="match status" value="1"/>
</dbReference>
<dbReference type="PROSITE" id="PS01081">
    <property type="entry name" value="HTH_TETR_1"/>
    <property type="match status" value="1"/>
</dbReference>
<keyword evidence="1" id="KW-0805">Transcription regulation</keyword>
<dbReference type="PRINTS" id="PR00455">
    <property type="entry name" value="HTHTETR"/>
</dbReference>
<dbReference type="SUPFAM" id="SSF46689">
    <property type="entry name" value="Homeodomain-like"/>
    <property type="match status" value="1"/>
</dbReference>
<sequence>MQQRAQDTRLAVIEGAARVFAEIGYGNASLADITKRAGVTKGALYFHFTSKRELALAVIDEQHALVQSAGSEIAASNNTALQKIIGLCRMFGQQLLDEPIVQGGIRLTFEASAFQADVSGPYQDWINTVHQLLAQARTEGDVRADLDAAAFARYLVASFTGVQMVSEVLTAREDVMARIEQMWEFMLPALTSGASHQTQSPPLGDDPTA</sequence>
<evidence type="ECO:0000256" key="2">
    <source>
        <dbReference type="ARBA" id="ARBA00023125"/>
    </source>
</evidence>
<evidence type="ECO:0000313" key="7">
    <source>
        <dbReference type="Proteomes" id="UP001549307"/>
    </source>
</evidence>
<dbReference type="InterPro" id="IPR054126">
    <property type="entry name" value="CprB_TetR_C"/>
</dbReference>
<reference evidence="6 7" key="1">
    <citation type="submission" date="2024-06" db="EMBL/GenBank/DDBJ databases">
        <title>Sorghum-associated microbial communities from plants grown in Nebraska, USA.</title>
        <authorList>
            <person name="Schachtman D."/>
        </authorList>
    </citation>
    <scope>NUCLEOTIDE SEQUENCE [LARGE SCALE GENOMIC DNA]</scope>
    <source>
        <strain evidence="6 7">3552</strain>
    </source>
</reference>
<dbReference type="InterPro" id="IPR009057">
    <property type="entry name" value="Homeodomain-like_sf"/>
</dbReference>
<dbReference type="Pfam" id="PF21935">
    <property type="entry name" value="TetR_C_45"/>
    <property type="match status" value="1"/>
</dbReference>
<dbReference type="NCBIfam" id="NF041196">
    <property type="entry name" value="ScbR_bind_reg"/>
    <property type="match status" value="1"/>
</dbReference>
<accession>A0ABV2P311</accession>
<dbReference type="InterPro" id="IPR023772">
    <property type="entry name" value="DNA-bd_HTH_TetR-type_CS"/>
</dbReference>
<dbReference type="PANTHER" id="PTHR47506:SF3">
    <property type="entry name" value="HTH-TYPE TRANSCRIPTIONAL REGULATOR LMRA"/>
    <property type="match status" value="1"/>
</dbReference>
<gene>
    <name evidence="6" type="ORF">ABIE37_000905</name>
</gene>
<keyword evidence="7" id="KW-1185">Reference proteome</keyword>
<evidence type="ECO:0000256" key="1">
    <source>
        <dbReference type="ARBA" id="ARBA00023015"/>
    </source>
</evidence>
<feature type="domain" description="HTH tetR-type" evidence="5">
    <location>
        <begin position="6"/>
        <end position="66"/>
    </location>
</feature>
<keyword evidence="2 4" id="KW-0238">DNA-binding</keyword>
<dbReference type="PANTHER" id="PTHR47506">
    <property type="entry name" value="TRANSCRIPTIONAL REGULATORY PROTEIN"/>
    <property type="match status" value="1"/>
</dbReference>
<keyword evidence="3" id="KW-0804">Transcription</keyword>
<dbReference type="InterPro" id="IPR036271">
    <property type="entry name" value="Tet_transcr_reg_TetR-rel_C_sf"/>
</dbReference>
<evidence type="ECO:0000256" key="3">
    <source>
        <dbReference type="ARBA" id="ARBA00023163"/>
    </source>
</evidence>
<evidence type="ECO:0000313" key="6">
    <source>
        <dbReference type="EMBL" id="MET4539150.1"/>
    </source>
</evidence>
<dbReference type="InterPro" id="IPR047923">
    <property type="entry name" value="ArpA-like"/>
</dbReference>
<evidence type="ECO:0000256" key="4">
    <source>
        <dbReference type="PROSITE-ProRule" id="PRU00335"/>
    </source>
</evidence>
<evidence type="ECO:0000259" key="5">
    <source>
        <dbReference type="PROSITE" id="PS50977"/>
    </source>
</evidence>
<proteinExistence type="predicted"/>
<name>A0ABV2P311_9MICC</name>
<dbReference type="GeneID" id="92751871"/>
<dbReference type="SUPFAM" id="SSF48498">
    <property type="entry name" value="Tetracyclin repressor-like, C-terminal domain"/>
    <property type="match status" value="1"/>
</dbReference>
<feature type="DNA-binding region" description="H-T-H motif" evidence="4">
    <location>
        <begin position="29"/>
        <end position="48"/>
    </location>
</feature>
<dbReference type="InterPro" id="IPR001647">
    <property type="entry name" value="HTH_TetR"/>
</dbReference>
<protein>
    <submittedName>
        <fullName evidence="6">AcrR family transcriptional regulator</fullName>
    </submittedName>
</protein>
<dbReference type="Proteomes" id="UP001549307">
    <property type="component" value="Unassembled WGS sequence"/>
</dbReference>
<dbReference type="PROSITE" id="PS50977">
    <property type="entry name" value="HTH_TETR_2"/>
    <property type="match status" value="1"/>
</dbReference>
<dbReference type="RefSeq" id="WP_354227084.1">
    <property type="nucleotide sequence ID" value="NZ_JBEPSN010000001.1"/>
</dbReference>
<dbReference type="EMBL" id="JBEPSN010000001">
    <property type="protein sequence ID" value="MET4539150.1"/>
    <property type="molecule type" value="Genomic_DNA"/>
</dbReference>
<organism evidence="6 7">
    <name type="scientific">Arthrobacter bambusae</name>
    <dbReference type="NCBI Taxonomy" id="1338426"/>
    <lineage>
        <taxon>Bacteria</taxon>
        <taxon>Bacillati</taxon>
        <taxon>Actinomycetota</taxon>
        <taxon>Actinomycetes</taxon>
        <taxon>Micrococcales</taxon>
        <taxon>Micrococcaceae</taxon>
        <taxon>Arthrobacter</taxon>
    </lineage>
</organism>